<evidence type="ECO:0000313" key="1">
    <source>
        <dbReference type="EMBL" id="MBX47103.1"/>
    </source>
</evidence>
<organism evidence="1">
    <name type="scientific">Rhizophora mucronata</name>
    <name type="common">Asiatic mangrove</name>
    <dbReference type="NCBI Taxonomy" id="61149"/>
    <lineage>
        <taxon>Eukaryota</taxon>
        <taxon>Viridiplantae</taxon>
        <taxon>Streptophyta</taxon>
        <taxon>Embryophyta</taxon>
        <taxon>Tracheophyta</taxon>
        <taxon>Spermatophyta</taxon>
        <taxon>Magnoliopsida</taxon>
        <taxon>eudicotyledons</taxon>
        <taxon>Gunneridae</taxon>
        <taxon>Pentapetalae</taxon>
        <taxon>rosids</taxon>
        <taxon>fabids</taxon>
        <taxon>Malpighiales</taxon>
        <taxon>Rhizophoraceae</taxon>
        <taxon>Rhizophora</taxon>
    </lineage>
</organism>
<sequence>MEVRKCVHFVRWLLETCEKDMNMQSYLLVLDTGICQNYYSHLHQ</sequence>
<reference evidence="1" key="1">
    <citation type="submission" date="2018-02" db="EMBL/GenBank/DDBJ databases">
        <title>Rhizophora mucronata_Transcriptome.</title>
        <authorList>
            <person name="Meera S.P."/>
            <person name="Sreeshan A."/>
            <person name="Augustine A."/>
        </authorList>
    </citation>
    <scope>NUCLEOTIDE SEQUENCE</scope>
    <source>
        <tissue evidence="1">Leaf</tissue>
    </source>
</reference>
<dbReference type="AlphaFoldDB" id="A0A2P2NXB1"/>
<dbReference type="EMBL" id="GGEC01066619">
    <property type="protein sequence ID" value="MBX47103.1"/>
    <property type="molecule type" value="Transcribed_RNA"/>
</dbReference>
<protein>
    <submittedName>
        <fullName evidence="1">Uncharacterized protein</fullName>
    </submittedName>
</protein>
<accession>A0A2P2NXB1</accession>
<proteinExistence type="predicted"/>
<name>A0A2P2NXB1_RHIMU</name>